<protein>
    <recommendedName>
        <fullName evidence="12">G-protein coupled receptors family 1 profile domain-containing protein</fullName>
    </recommendedName>
</protein>
<organism evidence="13 14">
    <name type="scientific">Necator americanus</name>
    <name type="common">Human hookworm</name>
    <dbReference type="NCBI Taxonomy" id="51031"/>
    <lineage>
        <taxon>Eukaryota</taxon>
        <taxon>Metazoa</taxon>
        <taxon>Ecdysozoa</taxon>
        <taxon>Nematoda</taxon>
        <taxon>Chromadorea</taxon>
        <taxon>Rhabditida</taxon>
        <taxon>Rhabditina</taxon>
        <taxon>Rhabditomorpha</taxon>
        <taxon>Strongyloidea</taxon>
        <taxon>Ancylostomatidae</taxon>
        <taxon>Bunostominae</taxon>
        <taxon>Necator</taxon>
    </lineage>
</organism>
<gene>
    <name evidence="13" type="primary">Necator_chrX.g21502</name>
    <name evidence="13" type="ORF">RB195_021341</name>
</gene>
<evidence type="ECO:0000256" key="10">
    <source>
        <dbReference type="SAM" id="MobiDB-lite"/>
    </source>
</evidence>
<evidence type="ECO:0000256" key="7">
    <source>
        <dbReference type="ARBA" id="ARBA00023157"/>
    </source>
</evidence>
<keyword evidence="6 11" id="KW-0472">Membrane</keyword>
<dbReference type="EMBL" id="JAVFWL010000006">
    <property type="protein sequence ID" value="KAK6759714.1"/>
    <property type="molecule type" value="Genomic_DNA"/>
</dbReference>
<feature type="region of interest" description="Disordered" evidence="10">
    <location>
        <begin position="329"/>
        <end position="349"/>
    </location>
</feature>
<evidence type="ECO:0000313" key="14">
    <source>
        <dbReference type="Proteomes" id="UP001303046"/>
    </source>
</evidence>
<keyword evidence="4 11" id="KW-1133">Transmembrane helix</keyword>
<evidence type="ECO:0000256" key="1">
    <source>
        <dbReference type="ARBA" id="ARBA00004651"/>
    </source>
</evidence>
<keyword evidence="7" id="KW-1015">Disulfide bond</keyword>
<dbReference type="InterPro" id="IPR005331">
    <property type="entry name" value="Sulfotransferase"/>
</dbReference>
<dbReference type="SMART" id="SM01381">
    <property type="entry name" value="7TM_GPCR_Srsx"/>
    <property type="match status" value="1"/>
</dbReference>
<dbReference type="Pfam" id="PF00001">
    <property type="entry name" value="7tm_1"/>
    <property type="match status" value="2"/>
</dbReference>
<evidence type="ECO:0000313" key="13">
    <source>
        <dbReference type="EMBL" id="KAK6759714.1"/>
    </source>
</evidence>
<evidence type="ECO:0000256" key="2">
    <source>
        <dbReference type="ARBA" id="ARBA00022475"/>
    </source>
</evidence>
<evidence type="ECO:0000256" key="5">
    <source>
        <dbReference type="ARBA" id="ARBA00023040"/>
    </source>
</evidence>
<dbReference type="Pfam" id="PF03567">
    <property type="entry name" value="Sulfotransfer_2"/>
    <property type="match status" value="1"/>
</dbReference>
<name>A0ABR1EAI9_NECAM</name>
<accession>A0ABR1EAI9</accession>
<keyword evidence="3 11" id="KW-0812">Transmembrane</keyword>
<feature type="compositionally biased region" description="Polar residues" evidence="10">
    <location>
        <begin position="332"/>
        <end position="341"/>
    </location>
</feature>
<evidence type="ECO:0000256" key="3">
    <source>
        <dbReference type="ARBA" id="ARBA00022692"/>
    </source>
</evidence>
<keyword evidence="14" id="KW-1185">Reference proteome</keyword>
<feature type="transmembrane region" description="Helical" evidence="11">
    <location>
        <begin position="25"/>
        <end position="49"/>
    </location>
</feature>
<dbReference type="InterPro" id="IPR017452">
    <property type="entry name" value="GPCR_Rhodpsn_7TM"/>
</dbReference>
<evidence type="ECO:0000256" key="6">
    <source>
        <dbReference type="ARBA" id="ARBA00023136"/>
    </source>
</evidence>
<evidence type="ECO:0000256" key="9">
    <source>
        <dbReference type="ARBA" id="ARBA00023224"/>
    </source>
</evidence>
<keyword evidence="5" id="KW-0297">G-protein coupled receptor</keyword>
<feature type="transmembrane region" description="Helical" evidence="11">
    <location>
        <begin position="574"/>
        <end position="596"/>
    </location>
</feature>
<reference evidence="13 14" key="1">
    <citation type="submission" date="2023-08" db="EMBL/GenBank/DDBJ databases">
        <title>A Necator americanus chromosomal reference genome.</title>
        <authorList>
            <person name="Ilik V."/>
            <person name="Petrzelkova K.J."/>
            <person name="Pardy F."/>
            <person name="Fuh T."/>
            <person name="Niatou-Singa F.S."/>
            <person name="Gouil Q."/>
            <person name="Baker L."/>
            <person name="Ritchie M.E."/>
            <person name="Jex A.R."/>
            <person name="Gazzola D."/>
            <person name="Li H."/>
            <person name="Toshio Fujiwara R."/>
            <person name="Zhan B."/>
            <person name="Aroian R.V."/>
            <person name="Pafco B."/>
            <person name="Schwarz E.M."/>
        </authorList>
    </citation>
    <scope>NUCLEOTIDE SEQUENCE [LARGE SCALE GENOMIC DNA]</scope>
    <source>
        <strain evidence="13 14">Aroian</strain>
        <tissue evidence="13">Whole animal</tissue>
    </source>
</reference>
<keyword evidence="9" id="KW-0807">Transducer</keyword>
<keyword evidence="2" id="KW-1003">Cell membrane</keyword>
<comment type="subcellular location">
    <subcellularLocation>
        <location evidence="1">Cell membrane</location>
        <topology evidence="1">Multi-pass membrane protein</topology>
    </subcellularLocation>
</comment>
<keyword evidence="8" id="KW-0675">Receptor</keyword>
<proteinExistence type="predicted"/>
<dbReference type="PANTHER" id="PTHR24248:SF125">
    <property type="entry name" value="DOPAMINE D2-LIKE RECEPTOR"/>
    <property type="match status" value="1"/>
</dbReference>
<dbReference type="PANTHER" id="PTHR24248">
    <property type="entry name" value="ADRENERGIC RECEPTOR-RELATED G-PROTEIN COUPLED RECEPTOR"/>
    <property type="match status" value="1"/>
</dbReference>
<dbReference type="Proteomes" id="UP001303046">
    <property type="component" value="Unassembled WGS sequence"/>
</dbReference>
<dbReference type="InterPro" id="IPR000276">
    <property type="entry name" value="GPCR_Rhodpsn"/>
</dbReference>
<feature type="domain" description="G-protein coupled receptors family 1 profile" evidence="12">
    <location>
        <begin position="40"/>
        <end position="593"/>
    </location>
</feature>
<dbReference type="Gene3D" id="1.20.1070.10">
    <property type="entry name" value="Rhodopsin 7-helix transmembrane proteins"/>
    <property type="match status" value="2"/>
</dbReference>
<feature type="transmembrane region" description="Helical" evidence="11">
    <location>
        <begin position="178"/>
        <end position="200"/>
    </location>
</feature>
<feature type="transmembrane region" description="Helical" evidence="11">
    <location>
        <begin position="220"/>
        <end position="246"/>
    </location>
</feature>
<sequence length="1022" mass="117551">MNGSSSDELLALRLIEEDERLQPEWGYLTLAIVPFICIIGNCMVVAAVWTTRSLQTPTNHLLVSLAMADLIVGAFVMPFSIYLSINGLHWHLPLPICHFYCVLDVAASTSSIIHLVIISIDRILLISNVLCGELVIEKSASMRFPMKSSNLSCYTRLIRLVAATKPAEYKTMKHKKRVYVAIILTWIFSIGMSLPLGTGFNTRTKHFLLTEHHCGIYNPLYMLGSSIFAFYLPCFVMLITYGYIFYTLRKRLRAIQLQEMAGGQFLGFGADVGNITTSAIQSVIGIAPKNRNMITWEKPLLRKIEETAAEHASSLNDSEREQLQTILEAVHPSSSGSQDNTTIEDENERPPSVLLEAVTLRCENSNHGPMLELPQPTYAKNMSRRFSDAVHSISVRGRKKSVSFGAVNDRRRHSEYPTACDEDSRDLHSLKPPLKLSHSLPTTTVVKATCVHEEHNGCCVSRVEKRKMRRLSEIISDWDRPSRTSLSHMYTYARRESVYIARKKLAGLKDWALDLLAKLKSKQGMAIRREARATKLVATVMVVFLVCWLPFFTLNMIKIYKLIYNSWPVDLEIWFHWFTALGYLNSSLNFFIYSTINPKFRHSFRRLLGFRRSRRRKEKSWMLPPKESSKGPAKCGCGFNKIVKVPLRRVSSVGPLANRKISMQKPEIIIDEISPNRFSISAGEFLVDTSGLIKLGLLTLLLSSTLRWQKIYYEIKQIQFEERFLADEKLNSYLLDRLGPAGLETARLTFIKLCRSVSHCGIVPPFIHYESRYMVAPKYRTTTCVIYKNMSTIMTAIMCYLYDVIAYKNNIFDMIADIYPKRFCKGKNEYETSRVLDHFRNSSSEIDLPWFQILVVREPLERFLSGFVHKCVREVGRANTCYGCGENIQCVMEKQYERLMGKAQISSIVHTIEDAHFAPQTWHCELRENFRKFTIVKYNETDTGAMLNELEGHLRNRGIEQDILKDIRSQVLRRRTFHSTHNNKKRAMFENQVRSSPYLMRLLVKMFYYDYLLFGYPLPQIQ</sequence>
<evidence type="ECO:0000256" key="4">
    <source>
        <dbReference type="ARBA" id="ARBA00022989"/>
    </source>
</evidence>
<dbReference type="PROSITE" id="PS50262">
    <property type="entry name" value="G_PROTEIN_RECEP_F1_2"/>
    <property type="match status" value="1"/>
</dbReference>
<comment type="caution">
    <text evidence="13">The sequence shown here is derived from an EMBL/GenBank/DDBJ whole genome shotgun (WGS) entry which is preliminary data.</text>
</comment>
<feature type="transmembrane region" description="Helical" evidence="11">
    <location>
        <begin position="61"/>
        <end position="85"/>
    </location>
</feature>
<dbReference type="SUPFAM" id="SSF81321">
    <property type="entry name" value="Family A G protein-coupled receptor-like"/>
    <property type="match status" value="1"/>
</dbReference>
<feature type="transmembrane region" description="Helical" evidence="11">
    <location>
        <begin position="536"/>
        <end position="554"/>
    </location>
</feature>
<dbReference type="PRINTS" id="PR00237">
    <property type="entry name" value="GPCRRHODOPSN"/>
</dbReference>
<evidence type="ECO:0000259" key="12">
    <source>
        <dbReference type="PROSITE" id="PS50262"/>
    </source>
</evidence>
<evidence type="ECO:0000256" key="8">
    <source>
        <dbReference type="ARBA" id="ARBA00023170"/>
    </source>
</evidence>
<evidence type="ECO:0000256" key="11">
    <source>
        <dbReference type="SAM" id="Phobius"/>
    </source>
</evidence>